<reference evidence="1" key="1">
    <citation type="submission" date="2018-05" db="EMBL/GenBank/DDBJ databases">
        <authorList>
            <person name="Lanie J.A."/>
            <person name="Ng W.-L."/>
            <person name="Kazmierczak K.M."/>
            <person name="Andrzejewski T.M."/>
            <person name="Davidsen T.M."/>
            <person name="Wayne K.J."/>
            <person name="Tettelin H."/>
            <person name="Glass J.I."/>
            <person name="Rusch D."/>
            <person name="Podicherti R."/>
            <person name="Tsui H.-C.T."/>
            <person name="Winkler M.E."/>
        </authorList>
    </citation>
    <scope>NUCLEOTIDE SEQUENCE</scope>
</reference>
<feature type="non-terminal residue" evidence="1">
    <location>
        <position position="198"/>
    </location>
</feature>
<name>A0A381YIL8_9ZZZZ</name>
<evidence type="ECO:0000313" key="1">
    <source>
        <dbReference type="EMBL" id="SVA76899.1"/>
    </source>
</evidence>
<dbReference type="AlphaFoldDB" id="A0A381YIL8"/>
<gene>
    <name evidence="1" type="ORF">METZ01_LOCUS129753</name>
</gene>
<dbReference type="PROSITE" id="PS51257">
    <property type="entry name" value="PROKAR_LIPOPROTEIN"/>
    <property type="match status" value="1"/>
</dbReference>
<proteinExistence type="predicted"/>
<dbReference type="EMBL" id="UINC01018329">
    <property type="protein sequence ID" value="SVA76899.1"/>
    <property type="molecule type" value="Genomic_DNA"/>
</dbReference>
<sequence>MKQFLQLLIILSLLIWVACEDEKSNNQDDTLHEFELHSNNRVSSLLMTSSEYSDWVDNDGFSDGSMRIPLINDVYNKFADKYDFIFLVLNEPSIPSSLYYYGMLIGVSNDVQGIGKNIYDYSSDYGSSGKLKAVMQLTALEYLKYGPALHELAHQWANFALPTHSVDAPGSNITSYLYGSHWGFTGGSTKGQLGGFKQ</sequence>
<protein>
    <submittedName>
        <fullName evidence="1">Uncharacterized protein</fullName>
    </submittedName>
</protein>
<accession>A0A381YIL8</accession>
<organism evidence="1">
    <name type="scientific">marine metagenome</name>
    <dbReference type="NCBI Taxonomy" id="408172"/>
    <lineage>
        <taxon>unclassified sequences</taxon>
        <taxon>metagenomes</taxon>
        <taxon>ecological metagenomes</taxon>
    </lineage>
</organism>